<evidence type="ECO:0000313" key="3">
    <source>
        <dbReference type="EnsemblMetazoa" id="PPA14752.1"/>
    </source>
</evidence>
<protein>
    <submittedName>
        <fullName evidence="3">Uncharacterized protein</fullName>
    </submittedName>
</protein>
<sequence length="321" mass="36496">MADCSMGQSIDNTPSNSRHDDLPIFVYYVTPNKDLHSCTIDEAHSWLREGYFTSEMLVSLAPKGVDIRSGAFRVWTLKELIERNGRAAPFLMCDEKGKMSQMEELNAMNEELEELKKRKAGMRSTIESLQKRTEVAQSEMLRIQLKMDSMPPSDECDDEEIDEGVGPLSKFGSHAGATPMKRRSDSSLTSSGYSTRKDDQCTSSDVSPTSNSDHPRSTTVTGSDDWLKTPGIATRTIREIEAVPEDMRWRRAVVLGFRGTPTDKKIMENHARHMGYLRDRYREMKRREEDEKENFSPFFGTQSNFCDKSGVPLSAHYKYCN</sequence>
<keyword evidence="1" id="KW-0175">Coiled coil</keyword>
<name>A0A2A6CX99_PRIPA</name>
<proteinExistence type="predicted"/>
<dbReference type="Proteomes" id="UP000005239">
    <property type="component" value="Unassembled WGS sequence"/>
</dbReference>
<feature type="compositionally biased region" description="Acidic residues" evidence="2">
    <location>
        <begin position="154"/>
        <end position="163"/>
    </location>
</feature>
<organism evidence="3 4">
    <name type="scientific">Pristionchus pacificus</name>
    <name type="common">Parasitic nematode worm</name>
    <dbReference type="NCBI Taxonomy" id="54126"/>
    <lineage>
        <taxon>Eukaryota</taxon>
        <taxon>Metazoa</taxon>
        <taxon>Ecdysozoa</taxon>
        <taxon>Nematoda</taxon>
        <taxon>Chromadorea</taxon>
        <taxon>Rhabditida</taxon>
        <taxon>Rhabditina</taxon>
        <taxon>Diplogasteromorpha</taxon>
        <taxon>Diplogasteroidea</taxon>
        <taxon>Neodiplogasteridae</taxon>
        <taxon>Pristionchus</taxon>
    </lineage>
</organism>
<evidence type="ECO:0000313" key="4">
    <source>
        <dbReference type="Proteomes" id="UP000005239"/>
    </source>
</evidence>
<gene>
    <name evidence="3" type="primary">WBGene00104306</name>
</gene>
<keyword evidence="4" id="KW-1185">Reference proteome</keyword>
<dbReference type="EnsemblMetazoa" id="PPA14752.1">
    <property type="protein sequence ID" value="PPA14752.1"/>
    <property type="gene ID" value="WBGene00104306"/>
</dbReference>
<evidence type="ECO:0000256" key="2">
    <source>
        <dbReference type="SAM" id="MobiDB-lite"/>
    </source>
</evidence>
<evidence type="ECO:0000256" key="1">
    <source>
        <dbReference type="SAM" id="Coils"/>
    </source>
</evidence>
<reference evidence="4" key="1">
    <citation type="journal article" date="2008" name="Nat. Genet.">
        <title>The Pristionchus pacificus genome provides a unique perspective on nematode lifestyle and parasitism.</title>
        <authorList>
            <person name="Dieterich C."/>
            <person name="Clifton S.W."/>
            <person name="Schuster L.N."/>
            <person name="Chinwalla A."/>
            <person name="Delehaunty K."/>
            <person name="Dinkelacker I."/>
            <person name="Fulton L."/>
            <person name="Fulton R."/>
            <person name="Godfrey J."/>
            <person name="Minx P."/>
            <person name="Mitreva M."/>
            <person name="Roeseler W."/>
            <person name="Tian H."/>
            <person name="Witte H."/>
            <person name="Yang S.P."/>
            <person name="Wilson R.K."/>
            <person name="Sommer R.J."/>
        </authorList>
    </citation>
    <scope>NUCLEOTIDE SEQUENCE [LARGE SCALE GENOMIC DNA]</scope>
    <source>
        <strain evidence="4">PS312</strain>
    </source>
</reference>
<accession>A0A2A6CX99</accession>
<feature type="region of interest" description="Disordered" evidence="2">
    <location>
        <begin position="148"/>
        <end position="228"/>
    </location>
</feature>
<feature type="coiled-coil region" evidence="1">
    <location>
        <begin position="95"/>
        <end position="132"/>
    </location>
</feature>
<dbReference type="AlphaFoldDB" id="A0A2A6CX99"/>
<accession>A0A8R1UBR9</accession>
<reference evidence="3" key="2">
    <citation type="submission" date="2022-06" db="UniProtKB">
        <authorList>
            <consortium name="EnsemblMetazoa"/>
        </authorList>
    </citation>
    <scope>IDENTIFICATION</scope>
    <source>
        <strain evidence="3">PS312</strain>
    </source>
</reference>
<feature type="compositionally biased region" description="Polar residues" evidence="2">
    <location>
        <begin position="201"/>
        <end position="222"/>
    </location>
</feature>